<dbReference type="eggNOG" id="COG2010">
    <property type="taxonomic scope" value="Bacteria"/>
</dbReference>
<proteinExistence type="predicted"/>
<dbReference type="InterPro" id="IPR008168">
    <property type="entry name" value="Cyt_C_IC"/>
</dbReference>
<gene>
    <name evidence="12" type="ORF">ATO9_22255</name>
</gene>
<evidence type="ECO:0000256" key="2">
    <source>
        <dbReference type="ARBA" id="ARBA00022448"/>
    </source>
</evidence>
<evidence type="ECO:0000256" key="4">
    <source>
        <dbReference type="ARBA" id="ARBA00022660"/>
    </source>
</evidence>
<dbReference type="PANTHER" id="PTHR35008">
    <property type="entry name" value="BLL4482 PROTEIN-RELATED"/>
    <property type="match status" value="1"/>
</dbReference>
<dbReference type="STRING" id="1461694.ATO9_22255"/>
<feature type="signal peptide" evidence="10">
    <location>
        <begin position="1"/>
        <end position="27"/>
    </location>
</feature>
<keyword evidence="10" id="KW-0732">Signal</keyword>
<dbReference type="RefSeq" id="WP_043754577.1">
    <property type="nucleotide sequence ID" value="NZ_AQQX01000023.1"/>
</dbReference>
<dbReference type="Gene3D" id="1.10.760.10">
    <property type="entry name" value="Cytochrome c-like domain"/>
    <property type="match status" value="1"/>
</dbReference>
<dbReference type="PRINTS" id="PR00605">
    <property type="entry name" value="CYTCHROMECIC"/>
</dbReference>
<reference evidence="12 13" key="1">
    <citation type="journal article" date="2015" name="Antonie Van Leeuwenhoek">
        <title>Pseudooceanicola atlanticus gen. nov. sp. nov., isolated from surface seawater of the Atlantic Ocean and reclassification of Oceanicola batsensis, Oceanicola marinus, Oceanicola nitratireducens, Oceanicola nanhaiensis, Oceanicola antarcticus and Oceanicola flagellatus, as Pseudooceanicola batsensis comb. nov., Pseudooceanicola marinus comb. nov., Pseudooceanicola nitratireducens comb. nov., Pseudooceanicola nanhaiensis comb. nov., Pseudooceanicola antarcticus comb. nov., and Pseudooceanicola flagellatus comb. nov.</title>
        <authorList>
            <person name="Lai Q."/>
            <person name="Li G."/>
            <person name="Liu X."/>
            <person name="Du Y."/>
            <person name="Sun F."/>
            <person name="Shao Z."/>
        </authorList>
    </citation>
    <scope>NUCLEOTIDE SEQUENCE [LARGE SCALE GENOMIC DNA]</scope>
    <source>
        <strain evidence="12 13">22II-s11g</strain>
    </source>
</reference>
<evidence type="ECO:0000256" key="9">
    <source>
        <dbReference type="SAM" id="MobiDB-lite"/>
    </source>
</evidence>
<keyword evidence="13" id="KW-1185">Reference proteome</keyword>
<organism evidence="12 13">
    <name type="scientific">Pseudooceanicola atlanticus</name>
    <dbReference type="NCBI Taxonomy" id="1461694"/>
    <lineage>
        <taxon>Bacteria</taxon>
        <taxon>Pseudomonadati</taxon>
        <taxon>Pseudomonadota</taxon>
        <taxon>Alphaproteobacteria</taxon>
        <taxon>Rhodobacterales</taxon>
        <taxon>Paracoccaceae</taxon>
        <taxon>Pseudooceanicola</taxon>
    </lineage>
</organism>
<evidence type="ECO:0000256" key="1">
    <source>
        <dbReference type="ARBA" id="ARBA00001926"/>
    </source>
</evidence>
<dbReference type="GO" id="GO:0020037">
    <property type="term" value="F:heme binding"/>
    <property type="evidence" value="ECO:0007669"/>
    <property type="project" value="InterPro"/>
</dbReference>
<feature type="region of interest" description="Disordered" evidence="9">
    <location>
        <begin position="62"/>
        <end position="85"/>
    </location>
</feature>
<keyword evidence="5 8" id="KW-0479">Metal-binding</keyword>
<evidence type="ECO:0000256" key="3">
    <source>
        <dbReference type="ARBA" id="ARBA00022617"/>
    </source>
</evidence>
<protein>
    <submittedName>
        <fullName evidence="12">Cytochrome C</fullName>
    </submittedName>
</protein>
<dbReference type="InterPro" id="IPR036909">
    <property type="entry name" value="Cyt_c-like_dom_sf"/>
</dbReference>
<dbReference type="InterPro" id="IPR009056">
    <property type="entry name" value="Cyt_c-like_dom"/>
</dbReference>
<dbReference type="Pfam" id="PF00034">
    <property type="entry name" value="Cytochrom_C"/>
    <property type="match status" value="1"/>
</dbReference>
<comment type="cofactor">
    <cofactor evidence="1">
        <name>heme c</name>
        <dbReference type="ChEBI" id="CHEBI:61717"/>
    </cofactor>
</comment>
<evidence type="ECO:0000259" key="11">
    <source>
        <dbReference type="PROSITE" id="PS51007"/>
    </source>
</evidence>
<dbReference type="GO" id="GO:0005506">
    <property type="term" value="F:iron ion binding"/>
    <property type="evidence" value="ECO:0007669"/>
    <property type="project" value="InterPro"/>
</dbReference>
<name>A0A0A0E9I4_9RHOB</name>
<keyword evidence="2" id="KW-0813">Transport</keyword>
<evidence type="ECO:0000313" key="13">
    <source>
        <dbReference type="Proteomes" id="UP000030004"/>
    </source>
</evidence>
<dbReference type="Proteomes" id="UP000030004">
    <property type="component" value="Unassembled WGS sequence"/>
</dbReference>
<dbReference type="PANTHER" id="PTHR35008:SF4">
    <property type="entry name" value="BLL4482 PROTEIN"/>
    <property type="match status" value="1"/>
</dbReference>
<sequence length="160" mass="17518">MRYLVWSLPITVAAAAFTYWLSTSASSDVGSASRAESYDIEEGALLYAENCASCHGAGLEGQPEWRTPGADGRLPAPPHDETGHTWHHPDSLLFDYTKLGGATLLARQGVEFDSGMPGFADVLTDQQIHNILAFIRSTWPDRIREVQAARTEADEQRGEN</sequence>
<comment type="caution">
    <text evidence="12">The sequence shown here is derived from an EMBL/GenBank/DDBJ whole genome shotgun (WGS) entry which is preliminary data.</text>
</comment>
<dbReference type="InterPro" id="IPR051459">
    <property type="entry name" value="Cytochrome_c-type_DH"/>
</dbReference>
<evidence type="ECO:0000256" key="8">
    <source>
        <dbReference type="PROSITE-ProRule" id="PRU00433"/>
    </source>
</evidence>
<keyword evidence="3 8" id="KW-0349">Heme</keyword>
<dbReference type="EMBL" id="AQQX01000023">
    <property type="protein sequence ID" value="KGM46743.1"/>
    <property type="molecule type" value="Genomic_DNA"/>
</dbReference>
<dbReference type="PROSITE" id="PS51007">
    <property type="entry name" value="CYTC"/>
    <property type="match status" value="1"/>
</dbReference>
<evidence type="ECO:0000256" key="7">
    <source>
        <dbReference type="ARBA" id="ARBA00023004"/>
    </source>
</evidence>
<dbReference type="SUPFAM" id="SSF46626">
    <property type="entry name" value="Cytochrome c"/>
    <property type="match status" value="1"/>
</dbReference>
<evidence type="ECO:0000256" key="10">
    <source>
        <dbReference type="SAM" id="SignalP"/>
    </source>
</evidence>
<accession>A0A0A0E9I4</accession>
<dbReference type="GO" id="GO:0009055">
    <property type="term" value="F:electron transfer activity"/>
    <property type="evidence" value="ECO:0007669"/>
    <property type="project" value="InterPro"/>
</dbReference>
<keyword evidence="6" id="KW-0249">Electron transport</keyword>
<evidence type="ECO:0000313" key="12">
    <source>
        <dbReference type="EMBL" id="KGM46743.1"/>
    </source>
</evidence>
<keyword evidence="7 8" id="KW-0408">Iron</keyword>
<feature type="chain" id="PRO_5001961401" evidence="10">
    <location>
        <begin position="28"/>
        <end position="160"/>
    </location>
</feature>
<keyword evidence="4" id="KW-0679">Respiratory chain</keyword>
<feature type="domain" description="Cytochrome c" evidence="11">
    <location>
        <begin position="38"/>
        <end position="139"/>
    </location>
</feature>
<dbReference type="OrthoDB" id="9811281at2"/>
<evidence type="ECO:0000256" key="5">
    <source>
        <dbReference type="ARBA" id="ARBA00022723"/>
    </source>
</evidence>
<evidence type="ECO:0000256" key="6">
    <source>
        <dbReference type="ARBA" id="ARBA00022982"/>
    </source>
</evidence>
<dbReference type="AlphaFoldDB" id="A0A0A0E9I4"/>